<protein>
    <submittedName>
        <fullName evidence="2">RNA-directed DNA polymerase from mobile element jockey-like</fullName>
    </submittedName>
</protein>
<dbReference type="Pfam" id="PF03372">
    <property type="entry name" value="Exo_endo_phos"/>
    <property type="match status" value="1"/>
</dbReference>
<dbReference type="InterPro" id="IPR036691">
    <property type="entry name" value="Endo/exonu/phosph_ase_sf"/>
</dbReference>
<dbReference type="Pfam" id="PF00078">
    <property type="entry name" value="RVT_1"/>
    <property type="match status" value="1"/>
</dbReference>
<dbReference type="Gene3D" id="3.60.10.10">
    <property type="entry name" value="Endonuclease/exonuclease/phosphatase"/>
    <property type="match status" value="1"/>
</dbReference>
<accession>A0AAJ6ZFF5</accession>
<dbReference type="GO" id="GO:0071897">
    <property type="term" value="P:DNA biosynthetic process"/>
    <property type="evidence" value="ECO:0007669"/>
    <property type="project" value="UniProtKB-ARBA"/>
</dbReference>
<dbReference type="SUPFAM" id="SSF56219">
    <property type="entry name" value="DNase I-like"/>
    <property type="match status" value="1"/>
</dbReference>
<dbReference type="PANTHER" id="PTHR47510:SF3">
    <property type="entry name" value="ENDO_EXONUCLEASE_PHOSPHATASE DOMAIN-CONTAINING PROTEIN"/>
    <property type="match status" value="1"/>
</dbReference>
<name>A0AAJ6ZFF5_PAPXU</name>
<dbReference type="SUPFAM" id="SSF56672">
    <property type="entry name" value="DNA/RNA polymerases"/>
    <property type="match status" value="1"/>
</dbReference>
<dbReference type="GeneID" id="106120609"/>
<gene>
    <name evidence="2" type="primary">LOC106120609</name>
</gene>
<proteinExistence type="predicted"/>
<dbReference type="InterPro" id="IPR043502">
    <property type="entry name" value="DNA/RNA_pol_sf"/>
</dbReference>
<dbReference type="KEGG" id="pxu:106120609"/>
<evidence type="ECO:0000313" key="2">
    <source>
        <dbReference type="RefSeq" id="XP_013171417.1"/>
    </source>
</evidence>
<dbReference type="InterPro" id="IPR005135">
    <property type="entry name" value="Endo/exonuclease/phosphatase"/>
</dbReference>
<organism evidence="2">
    <name type="scientific">Papilio xuthus</name>
    <name type="common">Asian swallowtail butterfly</name>
    <dbReference type="NCBI Taxonomy" id="66420"/>
    <lineage>
        <taxon>Eukaryota</taxon>
        <taxon>Metazoa</taxon>
        <taxon>Ecdysozoa</taxon>
        <taxon>Arthropoda</taxon>
        <taxon>Hexapoda</taxon>
        <taxon>Insecta</taxon>
        <taxon>Pterygota</taxon>
        <taxon>Neoptera</taxon>
        <taxon>Endopterygota</taxon>
        <taxon>Lepidoptera</taxon>
        <taxon>Glossata</taxon>
        <taxon>Ditrysia</taxon>
        <taxon>Papilionoidea</taxon>
        <taxon>Papilionidae</taxon>
        <taxon>Papilioninae</taxon>
        <taxon>Papilio</taxon>
    </lineage>
</organism>
<dbReference type="InterPro" id="IPR000477">
    <property type="entry name" value="RT_dom"/>
</dbReference>
<dbReference type="PANTHER" id="PTHR47510">
    <property type="entry name" value="REVERSE TRANSCRIPTASE DOMAIN-CONTAINING PROTEIN"/>
    <property type="match status" value="1"/>
</dbReference>
<dbReference type="AlphaFoldDB" id="A0AAJ6ZFF5"/>
<reference evidence="2" key="1">
    <citation type="submission" date="2025-08" db="UniProtKB">
        <authorList>
            <consortium name="RefSeq"/>
        </authorList>
    </citation>
    <scope>IDENTIFICATION</scope>
</reference>
<dbReference type="PROSITE" id="PS50878">
    <property type="entry name" value="RT_POL"/>
    <property type="match status" value="1"/>
</dbReference>
<evidence type="ECO:0000259" key="1">
    <source>
        <dbReference type="PROSITE" id="PS50878"/>
    </source>
</evidence>
<dbReference type="CDD" id="cd01650">
    <property type="entry name" value="RT_nLTR_like"/>
    <property type="match status" value="1"/>
</dbReference>
<feature type="domain" description="Reverse transcriptase" evidence="1">
    <location>
        <begin position="469"/>
        <end position="736"/>
    </location>
</feature>
<dbReference type="RefSeq" id="XP_013171417.1">
    <property type="nucleotide sequence ID" value="XM_013315963.1"/>
</dbReference>
<sequence>MAIFNNSFLRLGLLNIRSINTGQDELTATLLNYSPDIVALNETWLKPGEEAAAPAIPSYKFLHKARQGKKGGGVGFYVRQGITSKVQKHPTSKLEQFWLEVQLQGSSLAVGTAYRPESVGVQDALDALSESINSLARCDLTCILGDINIDMANPTNPKAQELLHFCHQHNLEQLVKEPTRITQHSGTILDLVLTDNASKCRNVQIIHNYCLSDHALVIVDFDIRKTKFKKEIKYRRPLLHINFDSFNADLNRLPWDSIGDLQDVNQMVKTFNSYMLLLFDIHAPIRKIICGVKPKPWITNMIRFMMRLRDQALQRALKVKKESAKDYYRNLRNLVTASINRERRAYFNSFININLKDSATLWRNIKKITQVNSTKTSTIPDHLRDPDKINDHFLNLPPFPGTILDARSMNLIDVSEHDELNLKPVSEEEVKNTIYNIKTKAAGHDDLSIDMIKLTLKVTLPIITKMVNKSIETSTFPSSWKKALVKPIQKKSTVLELKDLRPISILPVLSKVLEKVVLVQVLKYLENKNITPKLQSGFRKAHGTETALLKVTDDLTEASDMGLSSIMVLLDYSRAFDCLEPKLLLSKLQHYRFSKNTCQWFHSFLNGREQSVIVESKDGLKRSSTSKSILRGVPQGSLLSPTLFTIFTADLPTQIKHCKYHLYADDTQLYYSFDSKKTEEAAAKINEDLRNVYSWSQKNSLLLNPNKSQMVFFGTKNQIKKAEDLETQININNVPIHRVACARNLGLMMDEEQNCKGYTKSAKCKCSVLLQCAKKGIYHPISEQERHTKHGSKKRAALCLYCTQSDLD</sequence>
<dbReference type="Proteomes" id="UP000694872">
    <property type="component" value="Unplaced"/>
</dbReference>
<dbReference type="GO" id="GO:0003824">
    <property type="term" value="F:catalytic activity"/>
    <property type="evidence" value="ECO:0007669"/>
    <property type="project" value="InterPro"/>
</dbReference>